<protein>
    <submittedName>
        <fullName evidence="1">Uncharacterized protein</fullName>
    </submittedName>
</protein>
<dbReference type="AlphaFoldDB" id="A0A1G5RX77"/>
<dbReference type="Proteomes" id="UP000199428">
    <property type="component" value="Unassembled WGS sequence"/>
</dbReference>
<evidence type="ECO:0000313" key="2">
    <source>
        <dbReference type="Proteomes" id="UP000199428"/>
    </source>
</evidence>
<accession>A0A1G5RX77</accession>
<sequence>MTSKIVSNNKLICYSNKYFIFSKGPKIFISSDINCREYKTVNIPVGSLKQMLGSARLFARALRLEPRCGIFVDDTTALITYHGAIYRVDCTNGQIELEHNFRAEMNNPLNLVKIQGISGFEDGIYYGEYFLNHEGTAVNIYKRDNNASWNVIYTFPAGSIYHIHGLVPCKEKDCVYILTGDKDAESGIYEARNGFQDVKVIVSGKQAYRACVALPTENGLLYTTDTPLETNYLYYLDFETKELKVISEINGPCIYGRLVSNNEMVFSTSVEPDSRLPRWKYELSKKVGPGVKDNYSHVYIASYENGNIDIEEVFKAKKDILPMGIGQFGAIMFPAGEGDLYITGQALRKYDNKTVVLKGKC</sequence>
<dbReference type="SUPFAM" id="SSF82171">
    <property type="entry name" value="DPP6 N-terminal domain-like"/>
    <property type="match status" value="1"/>
</dbReference>
<reference evidence="1 2" key="1">
    <citation type="submission" date="2016-10" db="EMBL/GenBank/DDBJ databases">
        <authorList>
            <person name="de Groot N.N."/>
        </authorList>
    </citation>
    <scope>NUCLEOTIDE SEQUENCE [LARGE SCALE GENOMIC DNA]</scope>
    <source>
        <strain evidence="1 2">DSM 10317</strain>
    </source>
</reference>
<evidence type="ECO:0000313" key="1">
    <source>
        <dbReference type="EMBL" id="SCZ78643.1"/>
    </source>
</evidence>
<proteinExistence type="predicted"/>
<gene>
    <name evidence="1" type="ORF">SAMN02910350_01375</name>
</gene>
<dbReference type="RefSeq" id="WP_090162297.1">
    <property type="nucleotide sequence ID" value="NZ_FMWK01000006.1"/>
</dbReference>
<organism evidence="1 2">
    <name type="scientific">Pseudobutyrivibrio xylanivorans</name>
    <dbReference type="NCBI Taxonomy" id="185007"/>
    <lineage>
        <taxon>Bacteria</taxon>
        <taxon>Bacillati</taxon>
        <taxon>Bacillota</taxon>
        <taxon>Clostridia</taxon>
        <taxon>Lachnospirales</taxon>
        <taxon>Lachnospiraceae</taxon>
        <taxon>Pseudobutyrivibrio</taxon>
    </lineage>
</organism>
<dbReference type="EMBL" id="FMWK01000006">
    <property type="protein sequence ID" value="SCZ78643.1"/>
    <property type="molecule type" value="Genomic_DNA"/>
</dbReference>
<name>A0A1G5RX77_PSEXY</name>